<evidence type="ECO:0000256" key="4">
    <source>
        <dbReference type="ARBA" id="ARBA00023136"/>
    </source>
</evidence>
<dbReference type="AlphaFoldDB" id="A0A914KLZ6"/>
<evidence type="ECO:0000256" key="6">
    <source>
        <dbReference type="SAM" id="Phobius"/>
    </source>
</evidence>
<dbReference type="InterPro" id="IPR003406">
    <property type="entry name" value="Glyco_trans_14"/>
</dbReference>
<dbReference type="WBParaSite" id="Minc3s00044g02460">
    <property type="protein sequence ID" value="Minc3s00044g02460"/>
    <property type="gene ID" value="Minc3s00044g02460"/>
</dbReference>
<keyword evidence="2" id="KW-0328">Glycosyltransferase</keyword>
<keyword evidence="6" id="KW-0812">Transmembrane</keyword>
<sequence>MAFIPIKIQYSSLTSINYLTHHKRRCAYLLCFAVVVILCYLFLISQDFHIGRPLKEDNFDVIFKEERRKEAAFDQINKKIWESFETEQNATWNRFNCERIVHGDKDYLYNLQNKIITYKDNPNLSLKCEDIYERNHFLNITRSEEEKKFPLAFARIVNQDYRFLEAELATNYHPQNWYCFAVDSKADDVFYEKILALASCFKNIIIPRGRYPVDSGGHGMGKAHLSCFKELIKKERNWEYLVTLQNHDIQIKTNQEMVQIFKWLDGACDAEYNFHSKVERDRLDGLNRKFNWTFESLKIFKDASLNKRFTEQGLPLKLSLASGNIQASLARPFVEFVVNKLDLTKMLDQLDNWEYAGDEFFIQTLLASDDLKAPNAFTHKCFDQKIDVPYVTRYNIWEFEHKDKCYSNNFRHYSCVFGIDDLWHNFHNSKYLFLNKMMPQYDFGAIICWHEEMRRRNILENRLKKLNSSIYQNWPQASFFEKIFEKLNSNFLDTFLSRMEATRQSRH</sequence>
<feature type="transmembrane region" description="Helical" evidence="6">
    <location>
        <begin position="26"/>
        <end position="44"/>
    </location>
</feature>
<evidence type="ECO:0000313" key="8">
    <source>
        <dbReference type="WBParaSite" id="Minc3s00044g02460"/>
    </source>
</evidence>
<proteinExistence type="predicted"/>
<evidence type="ECO:0000256" key="2">
    <source>
        <dbReference type="ARBA" id="ARBA00022676"/>
    </source>
</evidence>
<evidence type="ECO:0000256" key="5">
    <source>
        <dbReference type="ARBA" id="ARBA00023180"/>
    </source>
</evidence>
<dbReference type="GO" id="GO:0016020">
    <property type="term" value="C:membrane"/>
    <property type="evidence" value="ECO:0007669"/>
    <property type="project" value="UniProtKB-SubCell"/>
</dbReference>
<name>A0A914KLZ6_MELIC</name>
<evidence type="ECO:0000256" key="3">
    <source>
        <dbReference type="ARBA" id="ARBA00022679"/>
    </source>
</evidence>
<protein>
    <submittedName>
        <fullName evidence="8">Uncharacterized protein</fullName>
    </submittedName>
</protein>
<reference evidence="8" key="1">
    <citation type="submission" date="2022-11" db="UniProtKB">
        <authorList>
            <consortium name="WormBaseParasite"/>
        </authorList>
    </citation>
    <scope>IDENTIFICATION</scope>
</reference>
<keyword evidence="5" id="KW-0325">Glycoprotein</keyword>
<keyword evidence="7" id="KW-1185">Reference proteome</keyword>
<keyword evidence="4 6" id="KW-0472">Membrane</keyword>
<organism evidence="7 8">
    <name type="scientific">Meloidogyne incognita</name>
    <name type="common">Southern root-knot nematode worm</name>
    <name type="synonym">Oxyuris incognita</name>
    <dbReference type="NCBI Taxonomy" id="6306"/>
    <lineage>
        <taxon>Eukaryota</taxon>
        <taxon>Metazoa</taxon>
        <taxon>Ecdysozoa</taxon>
        <taxon>Nematoda</taxon>
        <taxon>Chromadorea</taxon>
        <taxon>Rhabditida</taxon>
        <taxon>Tylenchina</taxon>
        <taxon>Tylenchomorpha</taxon>
        <taxon>Tylenchoidea</taxon>
        <taxon>Meloidogynidae</taxon>
        <taxon>Meloidogyninae</taxon>
        <taxon>Meloidogyne</taxon>
        <taxon>Meloidogyne incognita group</taxon>
    </lineage>
</organism>
<evidence type="ECO:0000313" key="7">
    <source>
        <dbReference type="Proteomes" id="UP000887563"/>
    </source>
</evidence>
<dbReference type="GO" id="GO:0016757">
    <property type="term" value="F:glycosyltransferase activity"/>
    <property type="evidence" value="ECO:0007669"/>
    <property type="project" value="UniProtKB-KW"/>
</dbReference>
<keyword evidence="3" id="KW-0808">Transferase</keyword>
<evidence type="ECO:0000256" key="1">
    <source>
        <dbReference type="ARBA" id="ARBA00004606"/>
    </source>
</evidence>
<comment type="subcellular location">
    <subcellularLocation>
        <location evidence="1">Membrane</location>
        <topology evidence="1">Single-pass type II membrane protein</topology>
    </subcellularLocation>
</comment>
<dbReference type="Proteomes" id="UP000887563">
    <property type="component" value="Unplaced"/>
</dbReference>
<keyword evidence="6" id="KW-1133">Transmembrane helix</keyword>
<dbReference type="PANTHER" id="PTHR46671:SF7">
    <property type="entry name" value="CORE-2_I-BRANCHING ENZYME"/>
    <property type="match status" value="1"/>
</dbReference>
<accession>A0A914KLZ6</accession>
<dbReference type="PANTHER" id="PTHR46671">
    <property type="entry name" value="PROTEIN CBG11221"/>
    <property type="match status" value="1"/>
</dbReference>
<dbReference type="Pfam" id="PF02485">
    <property type="entry name" value="Branch"/>
    <property type="match status" value="1"/>
</dbReference>